<reference evidence="2" key="1">
    <citation type="submission" date="2018-08" db="EMBL/GenBank/DDBJ databases">
        <authorList>
            <person name="Rossello M."/>
        </authorList>
    </citation>
    <scope>NUCLEOTIDE SEQUENCE [LARGE SCALE GENOMIC DNA]</scope>
    <source>
        <strain evidence="2">cv. Chinese Spring</strain>
    </source>
</reference>
<dbReference type="Gramene" id="TraesJAG3D03G02001060.2">
    <property type="protein sequence ID" value="TraesJAG3D03G02001060.2.CDS1"/>
    <property type="gene ID" value="TraesJAG3D03G02001060"/>
</dbReference>
<dbReference type="EnsemblPlants" id="TraesCS3D02G512600.1">
    <property type="protein sequence ID" value="TraesCS3D02G512600.1.cds1"/>
    <property type="gene ID" value="TraesCS3D02G512600"/>
</dbReference>
<dbReference type="InterPro" id="IPR003314">
    <property type="entry name" value="Mu-type_HTH"/>
</dbReference>
<dbReference type="OMA" id="NDYTIMS"/>
<dbReference type="RefSeq" id="XP_044354260.1">
    <property type="nucleotide sequence ID" value="XM_044498325.1"/>
</dbReference>
<protein>
    <recommendedName>
        <fullName evidence="1">HTH Mu-type domain-containing protein</fullName>
    </recommendedName>
</protein>
<dbReference type="Gramene" id="TraesCS3D02G512600.1">
    <property type="protein sequence ID" value="TraesCS3D02G512600.1.cds1"/>
    <property type="gene ID" value="TraesCS3D02G512600"/>
</dbReference>
<dbReference type="Proteomes" id="UP000019116">
    <property type="component" value="Chromosome 3D"/>
</dbReference>
<dbReference type="Gramene" id="TraesJAG3D03G02001060.1">
    <property type="protein sequence ID" value="TraesJAG3D03G02001060.1.CDS1"/>
    <property type="gene ID" value="TraesJAG3D03G02001060"/>
</dbReference>
<dbReference type="PANTHER" id="PTHR33165">
    <property type="entry name" value="F-BOX DOMAIN CONTAINING PROTEIN-LIKE-RELATED"/>
    <property type="match status" value="1"/>
</dbReference>
<dbReference type="PANTHER" id="PTHR33165:SF11">
    <property type="entry name" value="F-BOX DOMAIN-CONTAINING PROTEIN"/>
    <property type="match status" value="1"/>
</dbReference>
<dbReference type="Gramene" id="TraesROB_scaffold_021667_01G000200.1">
    <property type="protein sequence ID" value="TraesROB_scaffold_021667_01G000200.1"/>
    <property type="gene ID" value="TraesROB_scaffold_021667_01G000200"/>
</dbReference>
<dbReference type="Gene3D" id="1.20.1280.50">
    <property type="match status" value="1"/>
</dbReference>
<dbReference type="GO" id="GO:0003677">
    <property type="term" value="F:DNA binding"/>
    <property type="evidence" value="ECO:0007669"/>
    <property type="project" value="InterPro"/>
</dbReference>
<evidence type="ECO:0000259" key="1">
    <source>
        <dbReference type="PROSITE" id="PS51702"/>
    </source>
</evidence>
<dbReference type="Gramene" id="TraesARI3D03G02028490.1">
    <property type="protein sequence ID" value="TraesARI3D03G02028490.1.CDS1"/>
    <property type="gene ID" value="TraesARI3D03G02028490"/>
</dbReference>
<accession>A0A3B6H6G7</accession>
<gene>
    <name evidence="2" type="primary">LOC123075806</name>
</gene>
<organism evidence="2">
    <name type="scientific">Triticum aestivum</name>
    <name type="common">Wheat</name>
    <dbReference type="NCBI Taxonomy" id="4565"/>
    <lineage>
        <taxon>Eukaryota</taxon>
        <taxon>Viridiplantae</taxon>
        <taxon>Streptophyta</taxon>
        <taxon>Embryophyta</taxon>
        <taxon>Tracheophyta</taxon>
        <taxon>Spermatophyta</taxon>
        <taxon>Magnoliopsida</taxon>
        <taxon>Liliopsida</taxon>
        <taxon>Poales</taxon>
        <taxon>Poaceae</taxon>
        <taxon>BOP clade</taxon>
        <taxon>Pooideae</taxon>
        <taxon>Triticodae</taxon>
        <taxon>Triticeae</taxon>
        <taxon>Triticinae</taxon>
        <taxon>Triticum</taxon>
    </lineage>
</organism>
<dbReference type="Gramene" id="TraesLDM3D03G01992250.1">
    <property type="protein sequence ID" value="TraesLDM3D03G01992250.1.CDS1"/>
    <property type="gene ID" value="TraesLDM3D03G01992250"/>
</dbReference>
<dbReference type="Gramene" id="TraesLDM3D03G01992250.3">
    <property type="protein sequence ID" value="TraesLDM3D03G01992250.3.CDS1"/>
    <property type="gene ID" value="TraesLDM3D03G01992250"/>
</dbReference>
<dbReference type="Gramene" id="TraesNOR3D03G02020510.1">
    <property type="protein sequence ID" value="TraesNOR3D03G02020510.1.CDS1"/>
    <property type="gene ID" value="TraesNOR3D03G02020510"/>
</dbReference>
<name>A0A3B6H6G7_WHEAT</name>
<sequence>MEFLAADWSSLPADLLNRIADRFLATSDVDYYMDFRAVCRRWRSTTQDPKNSPDPRFHPRHWVNINGASCRSNTRLLVNTATGRTLRQELGLLRHFNIISTTTDGLLALMDCTPPHNTCVLNPFTGYLIRFMAQRPGELVEYAALESGSPPTIFFFCKDYMDDNWVIHESSRKVYMAQPDSESLAIYEDRCAFPLIRLAASGIYTIGGADLGSLTRRIFDLMRFYMADLAEISDNDYTIMSDEKSLWKLCVGRCFLTESAGKVLIIMKLAHGVVVYRLHTHNYKLEHVEDIGNCAIFLDLYCWCLCVNADKFPSVHANCVYYQKSRLAVANYMCMYNLKSEREERVDEKFEHLLLDQRLSRL</sequence>
<evidence type="ECO:0000313" key="2">
    <source>
        <dbReference type="EnsemblPlants" id="TraesCS3D02G512600.1.cds1"/>
    </source>
</evidence>
<dbReference type="PROSITE" id="PS51702">
    <property type="entry name" value="HTH_MU"/>
    <property type="match status" value="1"/>
</dbReference>
<feature type="domain" description="HTH Mu-type" evidence="1">
    <location>
        <begin position="1"/>
        <end position="27"/>
    </location>
</feature>
<dbReference type="Gramene" id="TraesWEE_scaffold_048970_01G000100.1">
    <property type="protein sequence ID" value="TraesWEE_scaffold_048970_01G000100.1"/>
    <property type="gene ID" value="TraesWEE_scaffold_048970_01G000100"/>
</dbReference>
<dbReference type="AlphaFoldDB" id="A0A3B6H6G7"/>
<dbReference type="Gramene" id="TraesMAC3D03G01993810.1">
    <property type="protein sequence ID" value="TraesMAC3D03G01993810.1.CDS1"/>
    <property type="gene ID" value="TraesMAC3D03G01993810"/>
</dbReference>
<dbReference type="Pfam" id="PF03478">
    <property type="entry name" value="Beta-prop_KIB1-4"/>
    <property type="match status" value="1"/>
</dbReference>
<reference evidence="2" key="2">
    <citation type="submission" date="2018-10" db="UniProtKB">
        <authorList>
            <consortium name="EnsemblPlants"/>
        </authorList>
    </citation>
    <scope>IDENTIFICATION</scope>
</reference>
<dbReference type="InterPro" id="IPR005174">
    <property type="entry name" value="KIB1-4_b-propeller"/>
</dbReference>
<dbReference type="Gramene" id="TraesNOR3D03G02020510.2">
    <property type="protein sequence ID" value="TraesNOR3D03G02020510.2.CDS1"/>
    <property type="gene ID" value="TraesNOR3D03G02020510"/>
</dbReference>
<dbReference type="GeneID" id="123075806"/>
<dbReference type="Gramene" id="TraesCS3D03G1132100.1">
    <property type="protein sequence ID" value="TraesCS3D03G1132100.1.CDS1"/>
    <property type="gene ID" value="TraesCS3D03G1132100"/>
</dbReference>
<keyword evidence="3" id="KW-1185">Reference proteome</keyword>
<evidence type="ECO:0000313" key="3">
    <source>
        <dbReference type="Proteomes" id="UP000019116"/>
    </source>
</evidence>
<proteinExistence type="predicted"/>
<dbReference type="OrthoDB" id="600273at2759"/>